<feature type="signal peptide" evidence="1">
    <location>
        <begin position="1"/>
        <end position="20"/>
    </location>
</feature>
<evidence type="ECO:0000256" key="1">
    <source>
        <dbReference type="SAM" id="SignalP"/>
    </source>
</evidence>
<accession>W0DNI0</accession>
<keyword evidence="3" id="KW-1185">Reference proteome</keyword>
<name>W0DNI0_9GAMM</name>
<dbReference type="EMBL" id="CP007029">
    <property type="protein sequence ID" value="AHE98553.1"/>
    <property type="molecule type" value="Genomic_DNA"/>
</dbReference>
<proteinExistence type="predicted"/>
<reference evidence="2 3" key="1">
    <citation type="submission" date="2013-12" db="EMBL/GenBank/DDBJ databases">
        <authorList>
            <consortium name="DOE Joint Genome Institute"/>
            <person name="Muyzer G."/>
            <person name="Huntemann M."/>
            <person name="Han J."/>
            <person name="Chen A."/>
            <person name="Kyrpides N."/>
            <person name="Mavromatis K."/>
            <person name="Markowitz V."/>
            <person name="Palaniappan K."/>
            <person name="Ivanova N."/>
            <person name="Schaumberg A."/>
            <person name="Pati A."/>
            <person name="Liolios K."/>
            <person name="Nordberg H.P."/>
            <person name="Cantor M.N."/>
            <person name="Hua S.X."/>
            <person name="Woyke T."/>
        </authorList>
    </citation>
    <scope>NUCLEOTIDE SEQUENCE [LARGE SCALE GENOMIC DNA]</scope>
    <source>
        <strain evidence="2 3">ARh 1</strain>
    </source>
</reference>
<dbReference type="HOGENOM" id="CLU_130289_1_0_6"/>
<feature type="chain" id="PRO_5004786927" evidence="1">
    <location>
        <begin position="21"/>
        <end position="114"/>
    </location>
</feature>
<dbReference type="KEGG" id="tti:THITH_10190"/>
<sequence>MVAFTIAAMALLVLYQSAGSALQRVGEAEAYTYALALATSLLGARDELPRGGLSAAGETEDGFAWEIRSAPLEAFGDALESPVPLHRVDVTVRWRSGFRERSVDLHSVRPEGRE</sequence>
<dbReference type="AlphaFoldDB" id="W0DNI0"/>
<protein>
    <submittedName>
        <fullName evidence="2">General secretion pathway protein I</fullName>
    </submittedName>
</protein>
<dbReference type="Proteomes" id="UP000005289">
    <property type="component" value="Chromosome"/>
</dbReference>
<keyword evidence="1" id="KW-0732">Signal</keyword>
<dbReference type="STRING" id="713585.THITH_10190"/>
<evidence type="ECO:0000313" key="3">
    <source>
        <dbReference type="Proteomes" id="UP000005289"/>
    </source>
</evidence>
<gene>
    <name evidence="2" type="ORF">THITH_10190</name>
</gene>
<evidence type="ECO:0000313" key="2">
    <source>
        <dbReference type="EMBL" id="AHE98553.1"/>
    </source>
</evidence>
<organism evidence="2 3">
    <name type="scientific">Thioalkalivibrio paradoxus ARh 1</name>
    <dbReference type="NCBI Taxonomy" id="713585"/>
    <lineage>
        <taxon>Bacteria</taxon>
        <taxon>Pseudomonadati</taxon>
        <taxon>Pseudomonadota</taxon>
        <taxon>Gammaproteobacteria</taxon>
        <taxon>Chromatiales</taxon>
        <taxon>Ectothiorhodospiraceae</taxon>
        <taxon>Thioalkalivibrio</taxon>
    </lineage>
</organism>